<dbReference type="Proteomes" id="UP000587586">
    <property type="component" value="Unassembled WGS sequence"/>
</dbReference>
<keyword evidence="1" id="KW-0479">Metal-binding</keyword>
<dbReference type="EMBL" id="BLXZ01000001">
    <property type="protein sequence ID" value="GFO66646.1"/>
    <property type="molecule type" value="Genomic_DNA"/>
</dbReference>
<keyword evidence="4" id="KW-1185">Reference proteome</keyword>
<gene>
    <name evidence="3" type="ORF">GMLC_02250</name>
</gene>
<organism evidence="3 4">
    <name type="scientific">Geomonas limicola</name>
    <dbReference type="NCBI Taxonomy" id="2740186"/>
    <lineage>
        <taxon>Bacteria</taxon>
        <taxon>Pseudomonadati</taxon>
        <taxon>Thermodesulfobacteriota</taxon>
        <taxon>Desulfuromonadia</taxon>
        <taxon>Geobacterales</taxon>
        <taxon>Geobacteraceae</taxon>
        <taxon>Geomonas</taxon>
    </lineage>
</organism>
<dbReference type="RefSeq" id="WP_183359184.1">
    <property type="nucleotide sequence ID" value="NZ_BLXZ01000001.1"/>
</dbReference>
<evidence type="ECO:0000256" key="1">
    <source>
        <dbReference type="ARBA" id="ARBA00023014"/>
    </source>
</evidence>
<accession>A0A6V8N2D5</accession>
<name>A0A6V8N2D5_9BACT</name>
<dbReference type="InterPro" id="IPR008972">
    <property type="entry name" value="Cupredoxin"/>
</dbReference>
<protein>
    <recommendedName>
        <fullName evidence="2">Plastocyanin-like domain-containing protein</fullName>
    </recommendedName>
</protein>
<dbReference type="InterPro" id="IPR011706">
    <property type="entry name" value="Cu-oxidase_C"/>
</dbReference>
<proteinExistence type="predicted"/>
<dbReference type="GO" id="GO:0016491">
    <property type="term" value="F:oxidoreductase activity"/>
    <property type="evidence" value="ECO:0007669"/>
    <property type="project" value="InterPro"/>
</dbReference>
<dbReference type="GO" id="GO:0051536">
    <property type="term" value="F:iron-sulfur cluster binding"/>
    <property type="evidence" value="ECO:0007669"/>
    <property type="project" value="UniProtKB-KW"/>
</dbReference>
<keyword evidence="1" id="KW-0408">Iron</keyword>
<dbReference type="PANTHER" id="PTHR48267">
    <property type="entry name" value="CUPREDOXIN SUPERFAMILY PROTEIN"/>
    <property type="match status" value="1"/>
</dbReference>
<sequence length="861" mass="92739">MKEISRRKFLQISALTAGATMLPMPLKWLGTGKAHAFAQSNNTLLKKDAYPLRGLAFSGNVLGAIPPDAFYANDPNGIPVLTGAPDKYFANTMQYDITLGEYQDQLHPGMLPTTLYGYHDTNNPAAKKHLGGIIIAARGTASRLRFTNKLPSTHIIPLDTTVPGAIQRPDRTATHLHGGFIPWVSDGGPFDWFSPDGTSTGSTTGRGTACAGMSFQNGKGGFLDILTENTMKAGQGDYYYPNDQSTRLMWYHDHAWGITRINAYAGIATGYLCLDLAQEIPFAAGAVLDIVTGTKGNADGPKCGQMPQLTRLVPLVFQDKIFVNSTTTATDPSWANVAPSRVQGDGSLWYAHIYEPNRWRLKTGRGYKTPPNPSCIAEFFGDTMLCNGTVAPVVQVEANRFRFILLNACNARFLNINLMKVQPGCEITTDPVTLVPNGQYDYINNVAVPALPTPGPKIIQMGTEGGYLHKAVEFPATAPTTANGNIIPFNPATFSGNLIVGCAERVDCIIDFTGAQDGDEFIFYNDAAGPYPGGDPRNDYFVGNPNTPAALPGSIIDTRNILRFRVKKQGNSDPQLVPASGIELPPLDPKEIAPFGAPGAPLQVPAGTFVRDLTLNEDFDAYGRLRQVLGTTKKALVGSGFGLEYLAPATEIIAQGTTEVWRIFNTTADTHPMHFHLQTGQIISRQPFSIVNGIFVPTGTPRGPEPNELGWKETAKCNPGEVISIVFKWDQVPVPFDVPYSDRQMGSLGAAIAQANEYVWHCHILEHEEHDMMRPLVITGKNPMRPNIVPTGGTLAKAPQLFKVTLPANHSFTVTSSAGAPAVVGQSATNFTVDFTGATGTFTYTVTDSGTGLSSTVTVTV</sequence>
<reference evidence="4" key="1">
    <citation type="submission" date="2020-06" db="EMBL/GenBank/DDBJ databases">
        <title>Draft genomic sequecing of Geomonas sp. Red745.</title>
        <authorList>
            <person name="Itoh H."/>
            <person name="Xu Z.X."/>
            <person name="Ushijima N."/>
            <person name="Masuda Y."/>
            <person name="Shiratori Y."/>
            <person name="Senoo K."/>
        </authorList>
    </citation>
    <scope>NUCLEOTIDE SEQUENCE [LARGE SCALE GENOMIC DNA]</scope>
    <source>
        <strain evidence="4">Red745</strain>
    </source>
</reference>
<keyword evidence="1" id="KW-0411">Iron-sulfur</keyword>
<dbReference type="GO" id="GO:0005507">
    <property type="term" value="F:copper ion binding"/>
    <property type="evidence" value="ECO:0007669"/>
    <property type="project" value="InterPro"/>
</dbReference>
<dbReference type="PANTHER" id="PTHR48267:SF1">
    <property type="entry name" value="BILIRUBIN OXIDASE"/>
    <property type="match status" value="1"/>
</dbReference>
<evidence type="ECO:0000259" key="2">
    <source>
        <dbReference type="Pfam" id="PF07731"/>
    </source>
</evidence>
<evidence type="ECO:0000313" key="4">
    <source>
        <dbReference type="Proteomes" id="UP000587586"/>
    </source>
</evidence>
<dbReference type="SUPFAM" id="SSF49503">
    <property type="entry name" value="Cupredoxins"/>
    <property type="match status" value="3"/>
</dbReference>
<comment type="caution">
    <text evidence="3">The sequence shown here is derived from an EMBL/GenBank/DDBJ whole genome shotgun (WGS) entry which is preliminary data.</text>
</comment>
<dbReference type="Pfam" id="PF07731">
    <property type="entry name" value="Cu-oxidase_2"/>
    <property type="match status" value="1"/>
</dbReference>
<dbReference type="Gene3D" id="2.60.40.420">
    <property type="entry name" value="Cupredoxins - blue copper proteins"/>
    <property type="match status" value="3"/>
</dbReference>
<dbReference type="InterPro" id="IPR045087">
    <property type="entry name" value="Cu-oxidase_fam"/>
</dbReference>
<dbReference type="InterPro" id="IPR006311">
    <property type="entry name" value="TAT_signal"/>
</dbReference>
<dbReference type="PROSITE" id="PS51318">
    <property type="entry name" value="TAT"/>
    <property type="match status" value="1"/>
</dbReference>
<dbReference type="CDD" id="cd13844">
    <property type="entry name" value="CuRO_1_BOD_CotA_like"/>
    <property type="match status" value="1"/>
</dbReference>
<evidence type="ECO:0000313" key="3">
    <source>
        <dbReference type="EMBL" id="GFO66646.1"/>
    </source>
</evidence>
<feature type="domain" description="Plastocyanin-like" evidence="2">
    <location>
        <begin position="653"/>
        <end position="731"/>
    </location>
</feature>
<dbReference type="AlphaFoldDB" id="A0A6V8N2D5"/>